<name>A0A0N7F4D5_9PSEU</name>
<keyword evidence="2" id="KW-1185">Reference proteome</keyword>
<evidence type="ECO:0000313" key="1">
    <source>
        <dbReference type="EMBL" id="ALG11127.1"/>
    </source>
</evidence>
<dbReference type="OrthoDB" id="9852938at2"/>
<dbReference type="Proteomes" id="UP000063699">
    <property type="component" value="Chromosome"/>
</dbReference>
<organism evidence="1 2">
    <name type="scientific">Kibdelosporangium phytohabitans</name>
    <dbReference type="NCBI Taxonomy" id="860235"/>
    <lineage>
        <taxon>Bacteria</taxon>
        <taxon>Bacillati</taxon>
        <taxon>Actinomycetota</taxon>
        <taxon>Actinomycetes</taxon>
        <taxon>Pseudonocardiales</taxon>
        <taxon>Pseudonocardiaceae</taxon>
        <taxon>Kibdelosporangium</taxon>
    </lineage>
</organism>
<dbReference type="AlphaFoldDB" id="A0A0N7F4D5"/>
<dbReference type="RefSeq" id="WP_054293028.1">
    <property type="nucleotide sequence ID" value="NZ_CP012752.1"/>
</dbReference>
<dbReference type="KEGG" id="kphy:AOZ06_33380"/>
<dbReference type="STRING" id="860235.AOZ06_33380"/>
<reference evidence="1 2" key="1">
    <citation type="submission" date="2015-07" db="EMBL/GenBank/DDBJ databases">
        <title>Genome sequencing of Kibdelosporangium phytohabitans.</title>
        <authorList>
            <person name="Qin S."/>
            <person name="Xing K."/>
        </authorList>
    </citation>
    <scope>NUCLEOTIDE SEQUENCE [LARGE SCALE GENOMIC DNA]</scope>
    <source>
        <strain evidence="1 2">KLBMP1111</strain>
    </source>
</reference>
<accession>A0A0N7F4D5</accession>
<evidence type="ECO:0000313" key="2">
    <source>
        <dbReference type="Proteomes" id="UP000063699"/>
    </source>
</evidence>
<proteinExistence type="predicted"/>
<gene>
    <name evidence="1" type="ORF">AOZ06_33380</name>
</gene>
<sequence>MTQTITAALAAAKDNDRAALIRLVDWETSVAGRWLRAVAAVDLRDRARIAASGLAEVRDPASEFADRLLGPLAAATSATRADRATAEQALADLAVPEPPDGLTADQRVAAAEYAESVRRITEVHTTDTGVPLAVGPDGRLVISPGWL</sequence>
<protein>
    <submittedName>
        <fullName evidence="1">Uncharacterized protein</fullName>
    </submittedName>
</protein>
<dbReference type="EMBL" id="CP012752">
    <property type="protein sequence ID" value="ALG11127.1"/>
    <property type="molecule type" value="Genomic_DNA"/>
</dbReference>